<protein>
    <recommendedName>
        <fullName evidence="3">Calcineurin-like phosphoesterase domain-containing protein</fullName>
    </recommendedName>
</protein>
<comment type="caution">
    <text evidence="4">The sequence shown here is derived from an EMBL/GenBank/DDBJ whole genome shotgun (WGS) entry which is preliminary data.</text>
</comment>
<feature type="transmembrane region" description="Helical" evidence="1">
    <location>
        <begin position="663"/>
        <end position="681"/>
    </location>
</feature>
<organism evidence="4 5">
    <name type="scientific">Cyanidium caldarium</name>
    <name type="common">Red alga</name>
    <dbReference type="NCBI Taxonomy" id="2771"/>
    <lineage>
        <taxon>Eukaryota</taxon>
        <taxon>Rhodophyta</taxon>
        <taxon>Bangiophyceae</taxon>
        <taxon>Cyanidiales</taxon>
        <taxon>Cyanidiaceae</taxon>
        <taxon>Cyanidium</taxon>
    </lineage>
</organism>
<dbReference type="InterPro" id="IPR029052">
    <property type="entry name" value="Metallo-depent_PP-like"/>
</dbReference>
<feature type="domain" description="Calcineurin-like phosphoesterase" evidence="3">
    <location>
        <begin position="68"/>
        <end position="298"/>
    </location>
</feature>
<evidence type="ECO:0000259" key="3">
    <source>
        <dbReference type="Pfam" id="PF00149"/>
    </source>
</evidence>
<dbReference type="PROSITE" id="PS51257">
    <property type="entry name" value="PROKAR_LIPOPROTEIN"/>
    <property type="match status" value="1"/>
</dbReference>
<keyword evidence="1" id="KW-0812">Transmembrane</keyword>
<reference evidence="4 5" key="1">
    <citation type="submission" date="2022-07" db="EMBL/GenBank/DDBJ databases">
        <title>Genome-wide signatures of adaptation to extreme environments.</title>
        <authorList>
            <person name="Cho C.H."/>
            <person name="Yoon H.S."/>
        </authorList>
    </citation>
    <scope>NUCLEOTIDE SEQUENCE [LARGE SCALE GENOMIC DNA]</scope>
    <source>
        <strain evidence="4 5">DBV 063 E5</strain>
    </source>
</reference>
<evidence type="ECO:0000313" key="4">
    <source>
        <dbReference type="EMBL" id="KAK4534950.1"/>
    </source>
</evidence>
<feature type="transmembrane region" description="Helical" evidence="1">
    <location>
        <begin position="569"/>
        <end position="588"/>
    </location>
</feature>
<evidence type="ECO:0000256" key="2">
    <source>
        <dbReference type="SAM" id="SignalP"/>
    </source>
</evidence>
<dbReference type="EMBL" id="JANCYW010000003">
    <property type="protein sequence ID" value="KAK4534950.1"/>
    <property type="molecule type" value="Genomic_DNA"/>
</dbReference>
<keyword evidence="2" id="KW-0732">Signal</keyword>
<dbReference type="PANTHER" id="PTHR14795:SF0">
    <property type="entry name" value="TRANSMEMBRANE PROTEIN 62"/>
    <property type="match status" value="1"/>
</dbReference>
<proteinExistence type="predicted"/>
<dbReference type="Gene3D" id="3.60.21.10">
    <property type="match status" value="1"/>
</dbReference>
<feature type="transmembrane region" description="Helical" evidence="1">
    <location>
        <begin position="511"/>
        <end position="529"/>
    </location>
</feature>
<evidence type="ECO:0000313" key="5">
    <source>
        <dbReference type="Proteomes" id="UP001301350"/>
    </source>
</evidence>
<dbReference type="Pfam" id="PF00149">
    <property type="entry name" value="Metallophos"/>
    <property type="match status" value="1"/>
</dbReference>
<dbReference type="InterPro" id="IPR004843">
    <property type="entry name" value="Calcineurin-like_PHP"/>
</dbReference>
<feature type="signal peptide" evidence="2">
    <location>
        <begin position="1"/>
        <end position="22"/>
    </location>
</feature>
<gene>
    <name evidence="4" type="ORF">CDCA_CDCA03G0975</name>
</gene>
<name>A0AAV9IRM1_CYACA</name>
<dbReference type="Proteomes" id="UP001301350">
    <property type="component" value="Unassembled WGS sequence"/>
</dbReference>
<feature type="chain" id="PRO_5043709696" description="Calcineurin-like phosphoesterase domain-containing protein" evidence="2">
    <location>
        <begin position="23"/>
        <end position="734"/>
    </location>
</feature>
<evidence type="ECO:0000256" key="1">
    <source>
        <dbReference type="SAM" id="Phobius"/>
    </source>
</evidence>
<dbReference type="AlphaFoldDB" id="A0AAV9IRM1"/>
<keyword evidence="5" id="KW-1185">Reference proteome</keyword>
<dbReference type="PANTHER" id="PTHR14795">
    <property type="entry name" value="HELICASE RELATED"/>
    <property type="match status" value="1"/>
</dbReference>
<keyword evidence="1" id="KW-0472">Membrane</keyword>
<dbReference type="GO" id="GO:0016787">
    <property type="term" value="F:hydrolase activity"/>
    <property type="evidence" value="ECO:0007669"/>
    <property type="project" value="InterPro"/>
</dbReference>
<accession>A0AAV9IRM1</accession>
<feature type="transmembrane region" description="Helical" evidence="1">
    <location>
        <begin position="693"/>
        <end position="717"/>
    </location>
</feature>
<keyword evidence="1" id="KW-1133">Transmembrane helix</keyword>
<feature type="transmembrane region" description="Helical" evidence="1">
    <location>
        <begin position="621"/>
        <end position="642"/>
    </location>
</feature>
<dbReference type="SUPFAM" id="SSF56300">
    <property type="entry name" value="Metallo-dependent phosphatases"/>
    <property type="match status" value="1"/>
</dbReference>
<sequence length="734" mass="79866">MRTLVIWAALGALLAVWMACAGLEGVMPPGTDRVVGWRSERVRASLEDVPPLRTRHRTRTLFGDLTVLVQVSDLHLNDRDACPLETFRTLLHQVLPLMRPAVVLVTGDLTHGKVPRGFGAASAQLESEWRQYARALEEARQAGVLTDDLLWVDLPGNHDDFGVRSWSRGSDDDDEHSVGGALYRQYGVSAARNRSAHRRHPRLHAYDIADGRIRLVRIDAVPEPGAHRPLNFFGALRQAEDWRRLHRLLSEADARTEAVISLAHYPSSCIAYDGRPHPFLRRARTAPFRAHLSGHLHTLNGLSSYLYAENRRGGFVELVLGDLVGHWRFRVLVVDHASGSLTFRDYALLPAAPSATAMGACPRAAPMAPRQVALLLNPSPLGAHGALRSRARTAASTSPLRLVVWRAAADTHPPAPLRVWVHGQHVGDAAGECGFGGSVCLFQLPWTPSAFPQHRPLTIHFEPSADVRTAAAVFTPETFTVQLDGVAYFGDRRAASSLMARLALLTHAPTLLVWSEGAVAVVALSLLAVGPWMRRSATTPPNGEGVARRWPFVYRLAAPLLQLYVRQRAVWQALLAMVAWLAVGPLVFARLVDGGGWAVAFSWNTCVWGIGWLHHPSDARLLYSIQLGTVALPLLLACALLSADGAKTSSGARAPRYGRASPCAGGMAEGMALMALVPVTLFELNNLTSIHGAYGWCSVLLSPVAVPMTLLTAWAVYRCRRRSASSPMGSARAV</sequence>